<dbReference type="PANTHER" id="PTHR43669">
    <property type="entry name" value="5-KETO-D-GLUCONATE 5-REDUCTASE"/>
    <property type="match status" value="1"/>
</dbReference>
<organism evidence="4 5">
    <name type="scientific">Nocardia albiluteola</name>
    <dbReference type="NCBI Taxonomy" id="2842303"/>
    <lineage>
        <taxon>Bacteria</taxon>
        <taxon>Bacillati</taxon>
        <taxon>Actinomycetota</taxon>
        <taxon>Actinomycetes</taxon>
        <taxon>Mycobacteriales</taxon>
        <taxon>Nocardiaceae</taxon>
        <taxon>Nocardia</taxon>
    </lineage>
</organism>
<evidence type="ECO:0000256" key="2">
    <source>
        <dbReference type="ARBA" id="ARBA00023002"/>
    </source>
</evidence>
<evidence type="ECO:0000259" key="3">
    <source>
        <dbReference type="SMART" id="SM00822"/>
    </source>
</evidence>
<keyword evidence="2" id="KW-0560">Oxidoreductase</keyword>
<dbReference type="SMART" id="SM00822">
    <property type="entry name" value="PKS_KR"/>
    <property type="match status" value="1"/>
</dbReference>
<evidence type="ECO:0000313" key="5">
    <source>
        <dbReference type="Proteomes" id="UP000733379"/>
    </source>
</evidence>
<dbReference type="PRINTS" id="PR00081">
    <property type="entry name" value="GDHRDH"/>
</dbReference>
<dbReference type="InterPro" id="IPR057326">
    <property type="entry name" value="KR_dom"/>
</dbReference>
<evidence type="ECO:0000313" key="4">
    <source>
        <dbReference type="EMBL" id="MBU3062124.1"/>
    </source>
</evidence>
<dbReference type="Gene3D" id="3.40.50.720">
    <property type="entry name" value="NAD(P)-binding Rossmann-like Domain"/>
    <property type="match status" value="1"/>
</dbReference>
<comment type="caution">
    <text evidence="4">The sequence shown here is derived from an EMBL/GenBank/DDBJ whole genome shotgun (WGS) entry which is preliminary data.</text>
</comment>
<sequence length="252" mass="25800">MSPADRPGTTAVVTGAGRGFGAGIAAALIGQGHRVVGVARTADDLADVQRELGSEFVPIVADATVAETAASLIEEYQPTLLVLNAGASPGIGPVHEQTWESFSRNWQVDTQHAFHWIGAALRHPLPPGSLVVAISSGAAVGGSPLSGGYSGAKAMIRFLAGYAAEESRRAGLGIGFATVLPQLTPATALGAAGVAAYADRQGVDTVTFAAAFEPLLTPDLVGSEIARLCQDTDTPDEHRVYQLNGRGLHALA</sequence>
<accession>A0ABS6AVR4</accession>
<comment type="similarity">
    <text evidence="1">Belongs to the short-chain dehydrogenases/reductases (SDR) family.</text>
</comment>
<evidence type="ECO:0000256" key="1">
    <source>
        <dbReference type="ARBA" id="ARBA00006484"/>
    </source>
</evidence>
<dbReference type="RefSeq" id="WP_215917012.1">
    <property type="nucleotide sequence ID" value="NZ_JAHKNI010000003.1"/>
</dbReference>
<keyword evidence="5" id="KW-1185">Reference proteome</keyword>
<dbReference type="InterPro" id="IPR002347">
    <property type="entry name" value="SDR_fam"/>
</dbReference>
<dbReference type="SUPFAM" id="SSF51735">
    <property type="entry name" value="NAD(P)-binding Rossmann-fold domains"/>
    <property type="match status" value="1"/>
</dbReference>
<gene>
    <name evidence="4" type="ORF">KO481_11380</name>
</gene>
<feature type="domain" description="Ketoreductase" evidence="3">
    <location>
        <begin position="9"/>
        <end position="186"/>
    </location>
</feature>
<dbReference type="InterPro" id="IPR036291">
    <property type="entry name" value="NAD(P)-bd_dom_sf"/>
</dbReference>
<name>A0ABS6AVR4_9NOCA</name>
<protein>
    <submittedName>
        <fullName evidence="4">SDR family oxidoreductase</fullName>
    </submittedName>
</protein>
<dbReference type="Proteomes" id="UP000733379">
    <property type="component" value="Unassembled WGS sequence"/>
</dbReference>
<dbReference type="PANTHER" id="PTHR43669:SF3">
    <property type="entry name" value="ALCOHOL DEHYDROGENASE, PUTATIVE (AFU_ORTHOLOGUE AFUA_3G03445)-RELATED"/>
    <property type="match status" value="1"/>
</dbReference>
<proteinExistence type="inferred from homology"/>
<dbReference type="Pfam" id="PF00106">
    <property type="entry name" value="adh_short"/>
    <property type="match status" value="1"/>
</dbReference>
<dbReference type="EMBL" id="JAHKNI010000003">
    <property type="protein sequence ID" value="MBU3062124.1"/>
    <property type="molecule type" value="Genomic_DNA"/>
</dbReference>
<dbReference type="CDD" id="cd05233">
    <property type="entry name" value="SDR_c"/>
    <property type="match status" value="1"/>
</dbReference>
<reference evidence="4 5" key="1">
    <citation type="submission" date="2021-06" db="EMBL/GenBank/DDBJ databases">
        <title>Actinomycetes sequencing.</title>
        <authorList>
            <person name="Shan Q."/>
        </authorList>
    </citation>
    <scope>NUCLEOTIDE SEQUENCE [LARGE SCALE GENOMIC DNA]</scope>
    <source>
        <strain evidence="4 5">NEAU-G5</strain>
    </source>
</reference>